<dbReference type="PANTHER" id="PTHR42718">
    <property type="entry name" value="MAJOR FACILITATOR SUPERFAMILY MULTIDRUG TRANSPORTER MFSC"/>
    <property type="match status" value="1"/>
</dbReference>
<evidence type="ECO:0000256" key="4">
    <source>
        <dbReference type="ARBA" id="ARBA00023136"/>
    </source>
</evidence>
<dbReference type="PATRIC" id="fig|36807.3.peg.1513"/>
<proteinExistence type="predicted"/>
<comment type="subcellular location">
    <subcellularLocation>
        <location evidence="1">Membrane</location>
        <topology evidence="1">Multi-pass membrane protein</topology>
    </subcellularLocation>
</comment>
<keyword evidence="3 5" id="KW-1133">Transmembrane helix</keyword>
<dbReference type="RefSeq" id="WP_231860873.1">
    <property type="nucleotide sequence ID" value="NZ_LRAD01000032.1"/>
</dbReference>
<name>A0A150HE57_9MICO</name>
<dbReference type="PANTHER" id="PTHR42718:SF39">
    <property type="entry name" value="ACTINORHODIN TRANSPORTER-RELATED"/>
    <property type="match status" value="1"/>
</dbReference>
<comment type="caution">
    <text evidence="6">The sequence shown here is derived from an EMBL/GenBank/DDBJ whole genome shotgun (WGS) entry which is preliminary data.</text>
</comment>
<gene>
    <name evidence="6" type="ORF">Mlaev_01491</name>
</gene>
<accession>A0A150HE57</accession>
<evidence type="ECO:0000313" key="7">
    <source>
        <dbReference type="Proteomes" id="UP000075357"/>
    </source>
</evidence>
<dbReference type="SUPFAM" id="SSF103473">
    <property type="entry name" value="MFS general substrate transporter"/>
    <property type="match status" value="1"/>
</dbReference>
<dbReference type="STRING" id="36807.Mlaev_01491"/>
<dbReference type="Gene3D" id="1.20.1250.20">
    <property type="entry name" value="MFS general substrate transporter like domains"/>
    <property type="match status" value="1"/>
</dbReference>
<evidence type="ECO:0000313" key="6">
    <source>
        <dbReference type="EMBL" id="KXZ60413.1"/>
    </source>
</evidence>
<dbReference type="AlphaFoldDB" id="A0A150HE57"/>
<feature type="transmembrane region" description="Helical" evidence="5">
    <location>
        <begin position="49"/>
        <end position="74"/>
    </location>
</feature>
<feature type="transmembrane region" description="Helical" evidence="5">
    <location>
        <begin position="21"/>
        <end position="43"/>
    </location>
</feature>
<dbReference type="Pfam" id="PF07690">
    <property type="entry name" value="MFS_1"/>
    <property type="match status" value="1"/>
</dbReference>
<evidence type="ECO:0000256" key="3">
    <source>
        <dbReference type="ARBA" id="ARBA00022989"/>
    </source>
</evidence>
<evidence type="ECO:0000256" key="1">
    <source>
        <dbReference type="ARBA" id="ARBA00004141"/>
    </source>
</evidence>
<keyword evidence="2 5" id="KW-0812">Transmembrane</keyword>
<dbReference type="Proteomes" id="UP000075357">
    <property type="component" value="Unassembled WGS sequence"/>
</dbReference>
<evidence type="ECO:0000256" key="5">
    <source>
        <dbReference type="SAM" id="Phobius"/>
    </source>
</evidence>
<organism evidence="6 7">
    <name type="scientific">Microbacterium laevaniformans</name>
    <dbReference type="NCBI Taxonomy" id="36807"/>
    <lineage>
        <taxon>Bacteria</taxon>
        <taxon>Bacillati</taxon>
        <taxon>Actinomycetota</taxon>
        <taxon>Actinomycetes</taxon>
        <taxon>Micrococcales</taxon>
        <taxon>Microbacteriaceae</taxon>
        <taxon>Microbacterium</taxon>
    </lineage>
</organism>
<keyword evidence="4 5" id="KW-0472">Membrane</keyword>
<dbReference type="InterPro" id="IPR011701">
    <property type="entry name" value="MFS"/>
</dbReference>
<sequence length="149" mass="15282">MFAVVSLSLVPIQRRLGVRTLVWGVALQLIALVGFLLVSFIAWGPSLIWWAQPALVLLGAGQALVFSPLAQAVVREVPVEAAGLSGGMFSTVQQLALSLGVIAIGAVTTATGWSGREEVVAGFVLDAVLACGVLAVALVLTAAAGRGHR</sequence>
<dbReference type="GO" id="GO:0022857">
    <property type="term" value="F:transmembrane transporter activity"/>
    <property type="evidence" value="ECO:0007669"/>
    <property type="project" value="InterPro"/>
</dbReference>
<feature type="transmembrane region" description="Helical" evidence="5">
    <location>
        <begin position="119"/>
        <end position="144"/>
    </location>
</feature>
<dbReference type="EMBL" id="LRAD01000032">
    <property type="protein sequence ID" value="KXZ60413.1"/>
    <property type="molecule type" value="Genomic_DNA"/>
</dbReference>
<protein>
    <submittedName>
        <fullName evidence="6">Major Facilitator Superfamily protein</fullName>
    </submittedName>
</protein>
<keyword evidence="7" id="KW-1185">Reference proteome</keyword>
<evidence type="ECO:0000256" key="2">
    <source>
        <dbReference type="ARBA" id="ARBA00022692"/>
    </source>
</evidence>
<dbReference type="InterPro" id="IPR036259">
    <property type="entry name" value="MFS_trans_sf"/>
</dbReference>
<reference evidence="6 7" key="1">
    <citation type="submission" date="2016-01" db="EMBL/GenBank/DDBJ databases">
        <title>Draft genome sequences of Microbacterium laevaniformans LCDC 91-0039 and the type strain of Microbacterium hominis LCDC 84-209.</title>
        <authorList>
            <person name="Bernier A.-M."/>
            <person name="Bernard K."/>
        </authorList>
    </citation>
    <scope>NUCLEOTIDE SEQUENCE [LARGE SCALE GENOMIC DNA]</scope>
    <source>
        <strain evidence="6 7">LCDC 91-0039</strain>
    </source>
</reference>
<dbReference type="GO" id="GO:0016020">
    <property type="term" value="C:membrane"/>
    <property type="evidence" value="ECO:0007669"/>
    <property type="project" value="UniProtKB-SubCell"/>
</dbReference>